<name>A0A0F9U8X8_9ZZZZ</name>
<comment type="caution">
    <text evidence="1">The sequence shown here is derived from an EMBL/GenBank/DDBJ whole genome shotgun (WGS) entry which is preliminary data.</text>
</comment>
<proteinExistence type="predicted"/>
<sequence length="96" mass="11038">MTEKRIPITFYDEKTRPCPQLGGDVPFKYCRTKDDDLPCDNVLACWWDRFDIADFIGRHLSEADIARLLGPQRRNLASLVKLIRQADQTVDACPGR</sequence>
<evidence type="ECO:0000313" key="1">
    <source>
        <dbReference type="EMBL" id="KKN83762.1"/>
    </source>
</evidence>
<gene>
    <name evidence="1" type="ORF">LCGC14_0295870</name>
</gene>
<protein>
    <submittedName>
        <fullName evidence="1">Uncharacterized protein</fullName>
    </submittedName>
</protein>
<dbReference type="AlphaFoldDB" id="A0A0F9U8X8"/>
<reference evidence="1" key="1">
    <citation type="journal article" date="2015" name="Nature">
        <title>Complex archaea that bridge the gap between prokaryotes and eukaryotes.</title>
        <authorList>
            <person name="Spang A."/>
            <person name="Saw J.H."/>
            <person name="Jorgensen S.L."/>
            <person name="Zaremba-Niedzwiedzka K."/>
            <person name="Martijn J."/>
            <person name="Lind A.E."/>
            <person name="van Eijk R."/>
            <person name="Schleper C."/>
            <person name="Guy L."/>
            <person name="Ettema T.J."/>
        </authorList>
    </citation>
    <scope>NUCLEOTIDE SEQUENCE</scope>
</reference>
<organism evidence="1">
    <name type="scientific">marine sediment metagenome</name>
    <dbReference type="NCBI Taxonomy" id="412755"/>
    <lineage>
        <taxon>unclassified sequences</taxon>
        <taxon>metagenomes</taxon>
        <taxon>ecological metagenomes</taxon>
    </lineage>
</organism>
<accession>A0A0F9U8X8</accession>
<dbReference type="EMBL" id="LAZR01000180">
    <property type="protein sequence ID" value="KKN83762.1"/>
    <property type="molecule type" value="Genomic_DNA"/>
</dbReference>